<dbReference type="Proteomes" id="UP000055136">
    <property type="component" value="Chromosome"/>
</dbReference>
<reference evidence="13" key="1">
    <citation type="submission" date="2015-10" db="EMBL/GenBank/DDBJ databases">
        <title>Description of Candidatus Tenderia electrophaga gen. nov, sp. nov., an Uncultivated Electroautotroph from a Biocathode Enrichment.</title>
        <authorList>
            <person name="Eddie B.J."/>
            <person name="Malanoski A.P."/>
            <person name="Wang Z."/>
            <person name="Hall R.J."/>
            <person name="Oh S.D."/>
            <person name="Heiner C."/>
            <person name="Lin B."/>
            <person name="Strycharz-Glaven S.M."/>
        </authorList>
    </citation>
    <scope>NUCLEOTIDE SEQUENCE [LARGE SCALE GENOMIC DNA]</scope>
    <source>
        <strain evidence="13">NRL1</strain>
    </source>
</reference>
<name>A0A0S2TCV7_9GAMM</name>
<evidence type="ECO:0000256" key="1">
    <source>
        <dbReference type="ARBA" id="ARBA00004127"/>
    </source>
</evidence>
<evidence type="ECO:0000259" key="12">
    <source>
        <dbReference type="PROSITE" id="PS51201"/>
    </source>
</evidence>
<feature type="transmembrane region" description="Helical" evidence="11">
    <location>
        <begin position="7"/>
        <end position="33"/>
    </location>
</feature>
<keyword evidence="9" id="KW-0406">Ion transport</keyword>
<feature type="transmembrane region" description="Helical" evidence="11">
    <location>
        <begin position="357"/>
        <end position="375"/>
    </location>
</feature>
<keyword evidence="8 11" id="KW-1133">Transmembrane helix</keyword>
<keyword evidence="5" id="KW-0633">Potassium transport</keyword>
<dbReference type="InterPro" id="IPR036291">
    <property type="entry name" value="NAD(P)-bd_dom_sf"/>
</dbReference>
<dbReference type="GO" id="GO:0008324">
    <property type="term" value="F:monoatomic cation transmembrane transporter activity"/>
    <property type="evidence" value="ECO:0007669"/>
    <property type="project" value="InterPro"/>
</dbReference>
<evidence type="ECO:0000256" key="6">
    <source>
        <dbReference type="ARBA" id="ARBA00022692"/>
    </source>
</evidence>
<dbReference type="EMBL" id="CP013099">
    <property type="protein sequence ID" value="ALP52975.1"/>
    <property type="molecule type" value="Genomic_DNA"/>
</dbReference>
<keyword evidence="3" id="KW-0813">Transport</keyword>
<evidence type="ECO:0000256" key="8">
    <source>
        <dbReference type="ARBA" id="ARBA00022989"/>
    </source>
</evidence>
<feature type="transmembrane region" description="Helical" evidence="11">
    <location>
        <begin position="293"/>
        <end position="314"/>
    </location>
</feature>
<keyword evidence="7" id="KW-0630">Potassium</keyword>
<feature type="transmembrane region" description="Helical" evidence="11">
    <location>
        <begin position="213"/>
        <end position="231"/>
    </location>
</feature>
<evidence type="ECO:0000256" key="7">
    <source>
        <dbReference type="ARBA" id="ARBA00022958"/>
    </source>
</evidence>
<keyword evidence="10 11" id="KW-0472">Membrane</keyword>
<dbReference type="PANTHER" id="PTHR46157:SF4">
    <property type="entry name" value="K(+) EFFLUX ANTIPORTER 3, CHLOROPLASTIC"/>
    <property type="match status" value="1"/>
</dbReference>
<dbReference type="GO" id="GO:0015297">
    <property type="term" value="F:antiporter activity"/>
    <property type="evidence" value="ECO:0007669"/>
    <property type="project" value="UniProtKB-KW"/>
</dbReference>
<protein>
    <submittedName>
        <fullName evidence="13">Potassium transporter KefB</fullName>
    </submittedName>
</protein>
<gene>
    <name evidence="13" type="ORF">Tel_07290</name>
</gene>
<feature type="transmembrane region" description="Helical" evidence="11">
    <location>
        <begin position="180"/>
        <end position="201"/>
    </location>
</feature>
<dbReference type="GO" id="GO:0006813">
    <property type="term" value="P:potassium ion transport"/>
    <property type="evidence" value="ECO:0007669"/>
    <property type="project" value="UniProtKB-KW"/>
</dbReference>
<dbReference type="InterPro" id="IPR004771">
    <property type="entry name" value="K/H_exchanger"/>
</dbReference>
<evidence type="ECO:0000256" key="4">
    <source>
        <dbReference type="ARBA" id="ARBA00022449"/>
    </source>
</evidence>
<feature type="transmembrane region" description="Helical" evidence="11">
    <location>
        <begin position="237"/>
        <end position="256"/>
    </location>
</feature>
<evidence type="ECO:0000313" key="14">
    <source>
        <dbReference type="Proteomes" id="UP000055136"/>
    </source>
</evidence>
<evidence type="ECO:0000256" key="2">
    <source>
        <dbReference type="ARBA" id="ARBA00005551"/>
    </source>
</evidence>
<evidence type="ECO:0000256" key="5">
    <source>
        <dbReference type="ARBA" id="ARBA00022538"/>
    </source>
</evidence>
<evidence type="ECO:0000313" key="13">
    <source>
        <dbReference type="EMBL" id="ALP52975.1"/>
    </source>
</evidence>
<dbReference type="Gene3D" id="3.40.50.720">
    <property type="entry name" value="NAD(P)-binding Rossmann-like Domain"/>
    <property type="match status" value="1"/>
</dbReference>
<keyword evidence="6 11" id="KW-0812">Transmembrane</keyword>
<keyword evidence="14" id="KW-1185">Reference proteome</keyword>
<evidence type="ECO:0000256" key="9">
    <source>
        <dbReference type="ARBA" id="ARBA00023065"/>
    </source>
</evidence>
<comment type="subcellular location">
    <subcellularLocation>
        <location evidence="1">Endomembrane system</location>
        <topology evidence="1">Multi-pass membrane protein</topology>
    </subcellularLocation>
</comment>
<comment type="similarity">
    <text evidence="2">Belongs to the monovalent cation:proton antiporter 2 (CPA2) transporter (TC 2.A.37) family.</text>
</comment>
<dbReference type="GO" id="GO:0012505">
    <property type="term" value="C:endomembrane system"/>
    <property type="evidence" value="ECO:0007669"/>
    <property type="project" value="UniProtKB-SubCell"/>
</dbReference>
<dbReference type="KEGG" id="tee:Tel_07290"/>
<keyword evidence="4" id="KW-0050">Antiport</keyword>
<dbReference type="PANTHER" id="PTHR46157">
    <property type="entry name" value="K(+) EFFLUX ANTIPORTER 3, CHLOROPLASTIC"/>
    <property type="match status" value="1"/>
</dbReference>
<dbReference type="InterPro" id="IPR006153">
    <property type="entry name" value="Cation/H_exchanger_TM"/>
</dbReference>
<organism evidence="13 14">
    <name type="scientific">Candidatus Tenderia electrophaga</name>
    <dbReference type="NCBI Taxonomy" id="1748243"/>
    <lineage>
        <taxon>Bacteria</taxon>
        <taxon>Pseudomonadati</taxon>
        <taxon>Pseudomonadota</taxon>
        <taxon>Gammaproteobacteria</taxon>
        <taxon>Candidatus Tenderiales</taxon>
        <taxon>Candidatus Tenderiaceae</taxon>
        <taxon>Candidatus Tenderia</taxon>
    </lineage>
</organism>
<dbReference type="Pfam" id="PF00999">
    <property type="entry name" value="Na_H_Exchanger"/>
    <property type="match status" value="1"/>
</dbReference>
<dbReference type="PROSITE" id="PS51201">
    <property type="entry name" value="RCK_N"/>
    <property type="match status" value="1"/>
</dbReference>
<dbReference type="GO" id="GO:0005886">
    <property type="term" value="C:plasma membrane"/>
    <property type="evidence" value="ECO:0007669"/>
    <property type="project" value="TreeGrafter"/>
</dbReference>
<feature type="transmembrane region" description="Helical" evidence="11">
    <location>
        <begin position="268"/>
        <end position="287"/>
    </location>
</feature>
<feature type="transmembrane region" description="Helical" evidence="11">
    <location>
        <begin position="111"/>
        <end position="133"/>
    </location>
</feature>
<evidence type="ECO:0000256" key="10">
    <source>
        <dbReference type="ARBA" id="ARBA00023136"/>
    </source>
</evidence>
<sequence length="603" mass="65754">MSSLAEGAIFLLAAVLVVPLFRKLGLGAVLGYLAAGLVIGPDGLGLIYDVDNILHFAELGIVFLLFIIGLELQPSRLWALRKPVFGMGGAQVALSALPIGLAAWALGVTPLSAAIVGLALAMSSTAFALQTLAERNQLMTQHGRASFSILLFQDVAVIPLLAIIPLLATTGTDLNDAGMLWPIVRAIGLIALVIIGGHYLLRPLFRMVSAAGNHELFTAAALLVVVGTALLMDWAGLSMALGSFLAGVLMADSEFRHELSAQIEPFKGLLLGLFFIAVGMSVDLQLITHQPALVIGLALALVAVKFMVLYGLGYWRLGDVTCARKLALTLSQGGEFAFVLFAAAVQADTLAATLSDLLIMVVTLSMALTPVLLYIDDRIAGRRERREQTMTYDSIDEEENPVVIAGFGRFGQIVGRVLRMKGIHFTALDKSLDQLNFVRRFGNKVYYGDATRLELLRAAKLDQARLLVIAIDDMEDSLKTAELARRHFPQVKVLARARNRVHSYRLKELGVDPVIRELLFSSLELTRHVLTGLGIPPARADEAVERFRAHDDQLMERQQQFYHDEEQLIESAKQASQELRDLFDQDAWAEDSQRASDPQSGRD</sequence>
<feature type="transmembrane region" description="Helical" evidence="11">
    <location>
        <begin position="145"/>
        <end position="168"/>
    </location>
</feature>
<dbReference type="Pfam" id="PF02254">
    <property type="entry name" value="TrkA_N"/>
    <property type="match status" value="1"/>
</dbReference>
<dbReference type="Gene3D" id="1.20.1530.20">
    <property type="match status" value="1"/>
</dbReference>
<dbReference type="NCBIfam" id="TIGR00932">
    <property type="entry name" value="2a37"/>
    <property type="match status" value="1"/>
</dbReference>
<feature type="transmembrane region" description="Helical" evidence="11">
    <location>
        <begin position="326"/>
        <end position="345"/>
    </location>
</feature>
<dbReference type="InterPro" id="IPR038770">
    <property type="entry name" value="Na+/solute_symporter_sf"/>
</dbReference>
<feature type="transmembrane region" description="Helical" evidence="11">
    <location>
        <begin position="53"/>
        <end position="72"/>
    </location>
</feature>
<evidence type="ECO:0000256" key="11">
    <source>
        <dbReference type="SAM" id="Phobius"/>
    </source>
</evidence>
<proteinExistence type="inferred from homology"/>
<dbReference type="GO" id="GO:1902600">
    <property type="term" value="P:proton transmembrane transport"/>
    <property type="evidence" value="ECO:0007669"/>
    <property type="project" value="InterPro"/>
</dbReference>
<dbReference type="AlphaFoldDB" id="A0A0S2TCV7"/>
<dbReference type="SUPFAM" id="SSF51735">
    <property type="entry name" value="NAD(P)-binding Rossmann-fold domains"/>
    <property type="match status" value="1"/>
</dbReference>
<feature type="transmembrane region" description="Helical" evidence="11">
    <location>
        <begin position="84"/>
        <end position="105"/>
    </location>
</feature>
<dbReference type="STRING" id="1748243.Tel_07290"/>
<evidence type="ECO:0000256" key="3">
    <source>
        <dbReference type="ARBA" id="ARBA00022448"/>
    </source>
</evidence>
<accession>A0A0S2TCV7</accession>
<dbReference type="InterPro" id="IPR003148">
    <property type="entry name" value="RCK_N"/>
</dbReference>
<feature type="domain" description="RCK N-terminal" evidence="12">
    <location>
        <begin position="399"/>
        <end position="515"/>
    </location>
</feature>
<dbReference type="FunFam" id="3.40.50.720:FF:000036">
    <property type="entry name" value="Glutathione-regulated potassium-efflux system protein KefB"/>
    <property type="match status" value="1"/>
</dbReference>